<evidence type="ECO:0000313" key="1">
    <source>
        <dbReference type="EMBL" id="QPX48310.1"/>
    </source>
</evidence>
<dbReference type="Proteomes" id="UP000664915">
    <property type="component" value="Segment"/>
</dbReference>
<dbReference type="EMBL" id="MW015081">
    <property type="protein sequence ID" value="QPX48310.1"/>
    <property type="molecule type" value="Genomic_DNA"/>
</dbReference>
<dbReference type="RefSeq" id="YP_010670320.1">
    <property type="nucleotide sequence ID" value="NC_070963.1"/>
</dbReference>
<accession>A0A879R454</accession>
<dbReference type="GeneID" id="77946515"/>
<dbReference type="KEGG" id="vg:77946515"/>
<dbReference type="Gene3D" id="3.40.50.300">
    <property type="entry name" value="P-loop containing nucleotide triphosphate hydrolases"/>
    <property type="match status" value="1"/>
</dbReference>
<proteinExistence type="predicted"/>
<dbReference type="SUPFAM" id="SSF52540">
    <property type="entry name" value="P-loop containing nucleoside triphosphate hydrolases"/>
    <property type="match status" value="1"/>
</dbReference>
<keyword evidence="2" id="KW-1185">Reference proteome</keyword>
<reference evidence="1" key="1">
    <citation type="submission" date="2020-09" db="EMBL/GenBank/DDBJ databases">
        <authorList>
            <person name="Zhang D."/>
            <person name="Hatherill J.R."/>
            <person name="Ramirez J.F."/>
            <person name="Edinger B."/>
            <person name="Balarin R."/>
            <person name="Sullivan A."/>
            <person name="Humpal K.M."/>
            <person name="Guseva A."/>
            <person name="Butela K.A."/>
            <person name="Garlena R.A."/>
            <person name="Russell D.A."/>
            <person name="Pope W.H."/>
            <person name="Jacobs-Sera D."/>
            <person name="Hatfull G.F."/>
        </authorList>
    </citation>
    <scope>NUCLEOTIDE SEQUENCE</scope>
</reference>
<name>A0A879R454_9CAUD</name>
<protein>
    <submittedName>
        <fullName evidence="1">Sulfotransferase</fullName>
    </submittedName>
</protein>
<evidence type="ECO:0000313" key="2">
    <source>
        <dbReference type="Proteomes" id="UP000664915"/>
    </source>
</evidence>
<dbReference type="InterPro" id="IPR027417">
    <property type="entry name" value="P-loop_NTPase"/>
</dbReference>
<keyword evidence="1" id="KW-0808">Transferase</keyword>
<dbReference type="Pfam" id="PF13469">
    <property type="entry name" value="Sulfotransfer_3"/>
    <property type="match status" value="1"/>
</dbReference>
<organism evidence="1 2">
    <name type="scientific">Synechococcus phage S-SRM01</name>
    <dbReference type="NCBI Taxonomy" id="2781608"/>
    <lineage>
        <taxon>Viruses</taxon>
        <taxon>Duplodnaviria</taxon>
        <taxon>Heunggongvirae</taxon>
        <taxon>Uroviricota</taxon>
        <taxon>Caudoviricetes</taxon>
        <taxon>Pantevenvirales</taxon>
        <taxon>Kyanoviridae</taxon>
        <taxon>Serangoonvirus</taxon>
        <taxon>Serangoonvirus essarone</taxon>
    </lineage>
</organism>
<sequence>MKTLFFLSGLPRSGSTLLGSILSQHPKLQATPTSPLADLLCWIDEGFSKIDLQYTYDKPQVVYNTYNAILENFYNHIEKPCVLDKHRGWCKNVSSIEKFLHQKPKIVATNRRISEVLSSYILLIQRNNEADNFVDAHLRREGKEINTDNRIECLWKNYVCDPYESLVYGLTNYRDNIHLVDYNDLTQNPERELKKIYEFLEIENHSHDFSSIFNTCAEEKDHEWGIDNLHQIRPKLQRTSPPPEEVIGEENTQLYDKFNI</sequence>
<dbReference type="GO" id="GO:0016740">
    <property type="term" value="F:transferase activity"/>
    <property type="evidence" value="ECO:0007669"/>
    <property type="project" value="UniProtKB-KW"/>
</dbReference>